<comment type="caution">
    <text evidence="1">The sequence shown here is derived from an EMBL/GenBank/DDBJ whole genome shotgun (WGS) entry which is preliminary data.</text>
</comment>
<protein>
    <submittedName>
        <fullName evidence="1">Uncharacterized protein</fullName>
    </submittedName>
</protein>
<dbReference type="RefSeq" id="WP_290365153.1">
    <property type="nucleotide sequence ID" value="NZ_JAUFQU010000047.1"/>
</dbReference>
<reference evidence="2" key="1">
    <citation type="journal article" date="2019" name="Int. J. Syst. Evol. Microbiol.">
        <title>The Global Catalogue of Microorganisms (GCM) 10K type strain sequencing project: providing services to taxonomists for standard genome sequencing and annotation.</title>
        <authorList>
            <consortium name="The Broad Institute Genomics Platform"/>
            <consortium name="The Broad Institute Genome Sequencing Center for Infectious Disease"/>
            <person name="Wu L."/>
            <person name="Ma J."/>
        </authorList>
    </citation>
    <scope>NUCLEOTIDE SEQUENCE [LARGE SCALE GENOMIC DNA]</scope>
    <source>
        <strain evidence="2">CECT 7184</strain>
    </source>
</reference>
<dbReference type="EMBL" id="JAUFQU010000047">
    <property type="protein sequence ID" value="MDN3709626.1"/>
    <property type="molecule type" value="Genomic_DNA"/>
</dbReference>
<gene>
    <name evidence="1" type="ORF">QW060_21930</name>
</gene>
<name>A0ABT8D0Z6_9FLAO</name>
<dbReference type="Proteomes" id="UP001242368">
    <property type="component" value="Unassembled WGS sequence"/>
</dbReference>
<organism evidence="1 2">
    <name type="scientific">Paenimyroides ceti</name>
    <dbReference type="NCBI Taxonomy" id="395087"/>
    <lineage>
        <taxon>Bacteria</taxon>
        <taxon>Pseudomonadati</taxon>
        <taxon>Bacteroidota</taxon>
        <taxon>Flavobacteriia</taxon>
        <taxon>Flavobacteriales</taxon>
        <taxon>Flavobacteriaceae</taxon>
        <taxon>Paenimyroides</taxon>
    </lineage>
</organism>
<accession>A0ABT8D0Z6</accession>
<sequence>MIVLDLGENNHEYQVGSVVEFTMDYMGIVRIMNSKYIEKRVV</sequence>
<evidence type="ECO:0000313" key="2">
    <source>
        <dbReference type="Proteomes" id="UP001242368"/>
    </source>
</evidence>
<proteinExistence type="predicted"/>
<keyword evidence="2" id="KW-1185">Reference proteome</keyword>
<evidence type="ECO:0000313" key="1">
    <source>
        <dbReference type="EMBL" id="MDN3709626.1"/>
    </source>
</evidence>